<dbReference type="HOGENOM" id="CLU_009600_0_3_5"/>
<proteinExistence type="predicted"/>
<geneLocation type="plasmid" evidence="2 3">
    <name>pAMI1</name>
</geneLocation>
<dbReference type="OrthoDB" id="9811471at2"/>
<keyword evidence="2" id="KW-0808">Transferase</keyword>
<dbReference type="InterPro" id="IPR036928">
    <property type="entry name" value="AS_sf"/>
</dbReference>
<dbReference type="Pfam" id="PF01425">
    <property type="entry name" value="Amidase"/>
    <property type="match status" value="1"/>
</dbReference>
<reference evidence="2 3" key="1">
    <citation type="journal article" date="2014" name="BMC Genomics">
        <title>Architecture and functions of a multipartite genome of the methylotrophic bacterium Paracoccus aminophilus JCM 7686, containing primary and secondary chromids.</title>
        <authorList>
            <person name="Dziewit L."/>
            <person name="Czarnecki J."/>
            <person name="Wibberg D."/>
            <person name="Radlinska M."/>
            <person name="Mrozek P."/>
            <person name="Szymczak M."/>
            <person name="Schluter A."/>
            <person name="Puhler A."/>
            <person name="Bartosik D."/>
        </authorList>
    </citation>
    <scope>NUCLEOTIDE SEQUENCE [LARGE SCALE GENOMIC DNA]</scope>
    <source>
        <strain evidence="2">JCM 7686</strain>
        <plasmid evidence="3">Plasmid pAMI1</plasmid>
    </source>
</reference>
<dbReference type="Proteomes" id="UP000015480">
    <property type="component" value="Plasmid pAMI1"/>
</dbReference>
<keyword evidence="2" id="KW-0436">Ligase</keyword>
<evidence type="ECO:0000313" key="3">
    <source>
        <dbReference type="Proteomes" id="UP000015480"/>
    </source>
</evidence>
<dbReference type="GO" id="GO:0016740">
    <property type="term" value="F:transferase activity"/>
    <property type="evidence" value="ECO:0007669"/>
    <property type="project" value="UniProtKB-KW"/>
</dbReference>
<dbReference type="PANTHER" id="PTHR11895:SF176">
    <property type="entry name" value="AMIDASE AMID-RELATED"/>
    <property type="match status" value="1"/>
</dbReference>
<dbReference type="AlphaFoldDB" id="S5YZL4"/>
<organism evidence="2 3">
    <name type="scientific">Paracoccus aminophilus JCM 7686</name>
    <dbReference type="NCBI Taxonomy" id="1367847"/>
    <lineage>
        <taxon>Bacteria</taxon>
        <taxon>Pseudomonadati</taxon>
        <taxon>Pseudomonadota</taxon>
        <taxon>Alphaproteobacteria</taxon>
        <taxon>Rhodobacterales</taxon>
        <taxon>Paracoccaceae</taxon>
        <taxon>Paracoccus</taxon>
    </lineage>
</organism>
<dbReference type="NCBIfam" id="NF005460">
    <property type="entry name" value="PRK07056.1"/>
    <property type="match status" value="1"/>
</dbReference>
<sequence>MTKPAQPLTDIAEALALGETTSRQLVETALALAARDRRAFSDLYAEAALVAADEADARRRNGAPKSKLDGIPVTVKDNMDLAGEVTRAGSKVLETQPAATRDATVVQRLRQTGAVILGRTFMPELALASIGTSLHHAAPPNALDNARVPGGSSSGAAISVGRGIVPAAVGTDTGGSVTLPAAVNGLVGYKPTARLLPRDGVVPLSRHLDTVGVISRSVSSCRLLAGAMSDRERADWLARPSLPVEELRFCVPTNYVLADLDPKVAEAFDLALSLLRQAGIQVEQITLPELDRIPQIYEGGGFAMPEIAAWLGRRGLLDREDDYDPRMMNRIREGAQISAVAMLDSLALREELVTSARQRLAGWDGMLMPTTPIVAPRFSEVQEDADYRRLNMRLMRNSRVANILDLCAVSLPIPAGDPTLGLGLLVAAPAWADPALLEACARIEAIFGQADPGEAAISALPARALCGSL</sequence>
<name>S5YZL4_PARAH</name>
<dbReference type="SUPFAM" id="SSF75304">
    <property type="entry name" value="Amidase signature (AS) enzymes"/>
    <property type="match status" value="1"/>
</dbReference>
<dbReference type="PANTHER" id="PTHR11895">
    <property type="entry name" value="TRANSAMIDASE"/>
    <property type="match status" value="1"/>
</dbReference>
<keyword evidence="2" id="KW-0614">Plasmid</keyword>
<evidence type="ECO:0000313" key="2">
    <source>
        <dbReference type="EMBL" id="AGT10651.1"/>
    </source>
</evidence>
<evidence type="ECO:0000259" key="1">
    <source>
        <dbReference type="Pfam" id="PF01425"/>
    </source>
</evidence>
<dbReference type="KEGG" id="pami:JCM7686_pAMI1p065"/>
<protein>
    <submittedName>
        <fullName evidence="2">Aspartyl-tRNA(Asn)/glutamyl-tRNA (Gln) amidotransferase subunit A</fullName>
        <ecNumber evidence="2">6.3.5.7</ecNumber>
    </submittedName>
</protein>
<dbReference type="PATRIC" id="fig|1367847.3.peg.3579"/>
<keyword evidence="3" id="KW-1185">Reference proteome</keyword>
<dbReference type="Gene3D" id="3.90.1300.10">
    <property type="entry name" value="Amidase signature (AS) domain"/>
    <property type="match status" value="1"/>
</dbReference>
<feature type="domain" description="Amidase" evidence="1">
    <location>
        <begin position="34"/>
        <end position="437"/>
    </location>
</feature>
<dbReference type="EMBL" id="CP006651">
    <property type="protein sequence ID" value="AGT10651.1"/>
    <property type="molecule type" value="Genomic_DNA"/>
</dbReference>
<gene>
    <name evidence="2" type="ORF">JCM7686_pAMI1p065</name>
</gene>
<dbReference type="InterPro" id="IPR000120">
    <property type="entry name" value="Amidase"/>
</dbReference>
<dbReference type="EC" id="6.3.5.7" evidence="2"/>
<dbReference type="GO" id="GO:0050567">
    <property type="term" value="F:glutaminyl-tRNA synthase (glutamine-hydrolyzing) activity"/>
    <property type="evidence" value="ECO:0007669"/>
    <property type="project" value="UniProtKB-EC"/>
</dbReference>
<dbReference type="RefSeq" id="WP_020952798.1">
    <property type="nucleotide sequence ID" value="NC_022042.1"/>
</dbReference>
<dbReference type="InterPro" id="IPR023631">
    <property type="entry name" value="Amidase_dom"/>
</dbReference>
<accession>S5YZL4</accession>